<keyword evidence="1" id="KW-0808">Transferase</keyword>
<dbReference type="AlphaFoldDB" id="A0A830CXU6"/>
<evidence type="ECO:0000313" key="1">
    <source>
        <dbReference type="EMBL" id="GFQ00955.1"/>
    </source>
</evidence>
<keyword evidence="2" id="KW-1185">Reference proteome</keyword>
<comment type="caution">
    <text evidence="1">The sequence shown here is derived from an EMBL/GenBank/DDBJ whole genome shotgun (WGS) entry which is preliminary data.</text>
</comment>
<dbReference type="GO" id="GO:0016301">
    <property type="term" value="F:kinase activity"/>
    <property type="evidence" value="ECO:0007669"/>
    <property type="project" value="UniProtKB-KW"/>
</dbReference>
<keyword evidence="1" id="KW-0675">Receptor</keyword>
<name>A0A830CXU6_9LAMI</name>
<dbReference type="EMBL" id="BMAC01000649">
    <property type="protein sequence ID" value="GFQ00955.1"/>
    <property type="molecule type" value="Genomic_DNA"/>
</dbReference>
<gene>
    <name evidence="1" type="ORF">PHJA_002239400</name>
</gene>
<evidence type="ECO:0000313" key="2">
    <source>
        <dbReference type="Proteomes" id="UP000653305"/>
    </source>
</evidence>
<sequence>MKLLRLEFCTGMSNPQTFFWTRNGRPRLLTLACLNTNIMTVSPVVQVLRLECKGLLVTLRPSTQLLEGLL</sequence>
<accession>A0A830CXU6</accession>
<dbReference type="Proteomes" id="UP000653305">
    <property type="component" value="Unassembled WGS sequence"/>
</dbReference>
<reference evidence="1" key="1">
    <citation type="submission" date="2020-07" db="EMBL/GenBank/DDBJ databases">
        <title>Ethylene signaling mediates host invasion by parasitic plants.</title>
        <authorList>
            <person name="Yoshida S."/>
        </authorList>
    </citation>
    <scope>NUCLEOTIDE SEQUENCE</scope>
    <source>
        <strain evidence="1">Okayama</strain>
    </source>
</reference>
<proteinExistence type="predicted"/>
<keyword evidence="1" id="KW-0418">Kinase</keyword>
<organism evidence="1 2">
    <name type="scientific">Phtheirospermum japonicum</name>
    <dbReference type="NCBI Taxonomy" id="374723"/>
    <lineage>
        <taxon>Eukaryota</taxon>
        <taxon>Viridiplantae</taxon>
        <taxon>Streptophyta</taxon>
        <taxon>Embryophyta</taxon>
        <taxon>Tracheophyta</taxon>
        <taxon>Spermatophyta</taxon>
        <taxon>Magnoliopsida</taxon>
        <taxon>eudicotyledons</taxon>
        <taxon>Gunneridae</taxon>
        <taxon>Pentapetalae</taxon>
        <taxon>asterids</taxon>
        <taxon>lamiids</taxon>
        <taxon>Lamiales</taxon>
        <taxon>Orobanchaceae</taxon>
        <taxon>Orobanchaceae incertae sedis</taxon>
        <taxon>Phtheirospermum</taxon>
    </lineage>
</organism>
<protein>
    <submittedName>
        <fullName evidence="1">Receptor-like serine/threonine-protein kinase ncrk</fullName>
    </submittedName>
</protein>